<feature type="domain" description="TRNA-binding" evidence="15">
    <location>
        <begin position="556"/>
        <end position="657"/>
    </location>
</feature>
<comment type="catalytic activity">
    <reaction evidence="12 13">
        <text>tRNA(Met) + L-methionine + ATP = L-methionyl-tRNA(Met) + AMP + diphosphate</text>
        <dbReference type="Rhea" id="RHEA:13481"/>
        <dbReference type="Rhea" id="RHEA-COMP:9667"/>
        <dbReference type="Rhea" id="RHEA-COMP:9698"/>
        <dbReference type="ChEBI" id="CHEBI:30616"/>
        <dbReference type="ChEBI" id="CHEBI:33019"/>
        <dbReference type="ChEBI" id="CHEBI:57844"/>
        <dbReference type="ChEBI" id="CHEBI:78442"/>
        <dbReference type="ChEBI" id="CHEBI:78530"/>
        <dbReference type="ChEBI" id="CHEBI:456215"/>
        <dbReference type="EC" id="6.1.1.10"/>
    </reaction>
</comment>
<evidence type="ECO:0000256" key="8">
    <source>
        <dbReference type="ARBA" id="ARBA00022840"/>
    </source>
</evidence>
<comment type="subcellular location">
    <subcellularLocation>
        <location evidence="2 13">Cytoplasm</location>
    </subcellularLocation>
</comment>
<evidence type="ECO:0000256" key="4">
    <source>
        <dbReference type="ARBA" id="ARBA00022490"/>
    </source>
</evidence>
<comment type="subunit">
    <text evidence="3 13">Homodimer.</text>
</comment>
<evidence type="ECO:0000256" key="9">
    <source>
        <dbReference type="ARBA" id="ARBA00022884"/>
    </source>
</evidence>
<keyword evidence="17" id="KW-1185">Reference proteome</keyword>
<dbReference type="InterPro" id="IPR041872">
    <property type="entry name" value="Anticodon_Met"/>
</dbReference>
<evidence type="ECO:0000256" key="7">
    <source>
        <dbReference type="ARBA" id="ARBA00022741"/>
    </source>
</evidence>
<comment type="function">
    <text evidence="1 13">Is required not only for elongation of protein synthesis but also for the initiation of all mRNA translation through initiator tRNA(fMet) aminoacylation.</text>
</comment>
<evidence type="ECO:0000256" key="3">
    <source>
        <dbReference type="ARBA" id="ARBA00011738"/>
    </source>
</evidence>
<evidence type="ECO:0000259" key="15">
    <source>
        <dbReference type="PROSITE" id="PS50886"/>
    </source>
</evidence>
<evidence type="ECO:0000256" key="12">
    <source>
        <dbReference type="ARBA" id="ARBA00047364"/>
    </source>
</evidence>
<name>A0ABQ2CV93_9DEIO</name>
<gene>
    <name evidence="13 16" type="primary">metG</name>
    <name evidence="16" type="ORF">GCM10008938_06230</name>
</gene>
<dbReference type="PRINTS" id="PR01041">
    <property type="entry name" value="TRNASYNTHMET"/>
</dbReference>
<dbReference type="HAMAP" id="MF_01228">
    <property type="entry name" value="Met_tRNA_synth_type2"/>
    <property type="match status" value="1"/>
</dbReference>
<dbReference type="NCBIfam" id="TIGR00399">
    <property type="entry name" value="metG_C_term"/>
    <property type="match status" value="1"/>
</dbReference>
<dbReference type="InterPro" id="IPR009080">
    <property type="entry name" value="tRNAsynth_Ia_anticodon-bd"/>
</dbReference>
<dbReference type="InterPro" id="IPR014758">
    <property type="entry name" value="Met-tRNA_synth"/>
</dbReference>
<dbReference type="NCBIfam" id="TIGR00398">
    <property type="entry name" value="metG"/>
    <property type="match status" value="1"/>
</dbReference>
<evidence type="ECO:0000313" key="17">
    <source>
        <dbReference type="Proteomes" id="UP000632222"/>
    </source>
</evidence>
<keyword evidence="4 13" id="KW-0963">Cytoplasm</keyword>
<keyword evidence="8 13" id="KW-0067">ATP-binding</keyword>
<dbReference type="GO" id="GO:0016874">
    <property type="term" value="F:ligase activity"/>
    <property type="evidence" value="ECO:0007669"/>
    <property type="project" value="UniProtKB-KW"/>
</dbReference>
<evidence type="ECO:0000256" key="6">
    <source>
        <dbReference type="ARBA" id="ARBA00022598"/>
    </source>
</evidence>
<dbReference type="CDD" id="cd07957">
    <property type="entry name" value="Anticodon_Ia_Met"/>
    <property type="match status" value="1"/>
</dbReference>
<dbReference type="Gene3D" id="2.170.220.10">
    <property type="match status" value="1"/>
</dbReference>
<evidence type="ECO:0000256" key="14">
    <source>
        <dbReference type="SAM" id="MobiDB-lite"/>
    </source>
</evidence>
<dbReference type="SUPFAM" id="SSF50249">
    <property type="entry name" value="Nucleic acid-binding proteins"/>
    <property type="match status" value="1"/>
</dbReference>
<dbReference type="RefSeq" id="WP_188999762.1">
    <property type="nucleotide sequence ID" value="NZ_BMOD01000002.1"/>
</dbReference>
<keyword evidence="10 13" id="KW-0648">Protein biosynthesis</keyword>
<dbReference type="SUPFAM" id="SSF52374">
    <property type="entry name" value="Nucleotidylyl transferase"/>
    <property type="match status" value="1"/>
</dbReference>
<dbReference type="CDD" id="cd02800">
    <property type="entry name" value="tRNA_bind_EcMetRS_like"/>
    <property type="match status" value="1"/>
</dbReference>
<dbReference type="Gene3D" id="1.10.730.10">
    <property type="entry name" value="Isoleucyl-tRNA Synthetase, Domain 1"/>
    <property type="match status" value="1"/>
</dbReference>
<dbReference type="Proteomes" id="UP000632222">
    <property type="component" value="Unassembled WGS sequence"/>
</dbReference>
<dbReference type="InterPro" id="IPR015413">
    <property type="entry name" value="Methionyl/Leucyl_tRNA_Synth"/>
</dbReference>
<dbReference type="EC" id="6.1.1.10" evidence="13"/>
<proteinExistence type="inferred from homology"/>
<keyword evidence="5 13" id="KW-0820">tRNA-binding</keyword>
<evidence type="ECO:0000256" key="5">
    <source>
        <dbReference type="ARBA" id="ARBA00022555"/>
    </source>
</evidence>
<dbReference type="NCBIfam" id="NF008900">
    <property type="entry name" value="PRK12267.1"/>
    <property type="match status" value="1"/>
</dbReference>
<evidence type="ECO:0000256" key="11">
    <source>
        <dbReference type="ARBA" id="ARBA00023146"/>
    </source>
</evidence>
<dbReference type="InterPro" id="IPR002547">
    <property type="entry name" value="tRNA-bd_dom"/>
</dbReference>
<dbReference type="Pfam" id="PF19303">
    <property type="entry name" value="Anticodon_3"/>
    <property type="match status" value="1"/>
</dbReference>
<keyword evidence="11 13" id="KW-0030">Aminoacyl-tRNA synthetase</keyword>
<reference evidence="17" key="1">
    <citation type="journal article" date="2019" name="Int. J. Syst. Evol. Microbiol.">
        <title>The Global Catalogue of Microorganisms (GCM) 10K type strain sequencing project: providing services to taxonomists for standard genome sequencing and annotation.</title>
        <authorList>
            <consortium name="The Broad Institute Genomics Platform"/>
            <consortium name="The Broad Institute Genome Sequencing Center for Infectious Disease"/>
            <person name="Wu L."/>
            <person name="Ma J."/>
        </authorList>
    </citation>
    <scope>NUCLEOTIDE SEQUENCE [LARGE SCALE GENOMIC DNA]</scope>
    <source>
        <strain evidence="17">JCM 14370</strain>
    </source>
</reference>
<keyword evidence="9 13" id="KW-0694">RNA-binding</keyword>
<accession>A0ABQ2CV93</accession>
<dbReference type="Pfam" id="PF01588">
    <property type="entry name" value="tRNA_bind"/>
    <property type="match status" value="1"/>
</dbReference>
<dbReference type="PANTHER" id="PTHR43326">
    <property type="entry name" value="METHIONYL-TRNA SYNTHETASE"/>
    <property type="match status" value="1"/>
</dbReference>
<evidence type="ECO:0000256" key="13">
    <source>
        <dbReference type="HAMAP-Rule" id="MF_01228"/>
    </source>
</evidence>
<dbReference type="InterPro" id="IPR023457">
    <property type="entry name" value="Met-tRNA_synth_2"/>
</dbReference>
<keyword evidence="6 13" id="KW-0436">Ligase</keyword>
<dbReference type="PROSITE" id="PS50886">
    <property type="entry name" value="TRBD"/>
    <property type="match status" value="1"/>
</dbReference>
<dbReference type="EMBL" id="BMOD01000002">
    <property type="protein sequence ID" value="GGJ22753.1"/>
    <property type="molecule type" value="Genomic_DNA"/>
</dbReference>
<dbReference type="Pfam" id="PF09334">
    <property type="entry name" value="tRNA-synt_1g"/>
    <property type="match status" value="2"/>
</dbReference>
<sequence>MDKFYVTTPIYYVNGEPHMGHAYATTVADTLARYHRLAGWDAYFLTGTDEHGEKVSKAAKARGLDPQTFTDMVSSKFREAWSILGAQPDDFIRTTEARHKKVVQQILQAVYDSGDIYYAEYEGLYSVGQERFVTEKELVDGKLPEDPGPPELRREANYFFRMEKYREWLIRHIEENPDFIQPAGYRNEVLGMLREPIGDLSISRPKSRVPWGIELPWDTDHVTYVWFDALINYMSALGYAEGDKYQKYWPVAWHVIGKDILKPHAVFWPTMLRSMGVSIYQRLNVSGYLLGADGRKMSKSLGNGVDPLEAADKFGRETLRYALLREISFGVDGIISNDIIESRMNSDLANDLGNLLSRSIGMVQKYRDGVVPQVQPASITEREKGIAARATALPAEILALVRELKIQKALEASMEFVQDLNRYIAEQKPWVLFKDQQNDRLDTVLYTIVEGLRVSSVLLEPVMPEKMKALRAQIGLPDNQYKLEGAWGLYPAGTLLVGGEVLFPKLEQRLKEKEQAAQESPKAAAPSVEAPKVEAQKTEAPVEEQFETLPEISIDDFAKVDLRIVEVLHAETIEKADKLLKLTIKLGNETRTVVSGIRKWFSPEQLIGRKVVLVANLKPAKLRGIVSQGMILAAENDKGELDLLGTSLDMPSGTQVR</sequence>
<feature type="region of interest" description="Disordered" evidence="14">
    <location>
        <begin position="513"/>
        <end position="541"/>
    </location>
</feature>
<dbReference type="InterPro" id="IPR004495">
    <property type="entry name" value="Met-tRNA-synth_bsu_C"/>
</dbReference>
<dbReference type="CDD" id="cd00814">
    <property type="entry name" value="MetRS_core"/>
    <property type="match status" value="1"/>
</dbReference>
<dbReference type="Gene3D" id="3.40.50.620">
    <property type="entry name" value="HUPs"/>
    <property type="match status" value="1"/>
</dbReference>
<comment type="caution">
    <text evidence="16">The sequence shown here is derived from an EMBL/GenBank/DDBJ whole genome shotgun (WGS) entry which is preliminary data.</text>
</comment>
<comment type="caution">
    <text evidence="13">Lacks conserved residue(s) required for the propagation of feature annotation.</text>
</comment>
<protein>
    <recommendedName>
        <fullName evidence="13">Methionine--tRNA ligase</fullName>
        <ecNumber evidence="13">6.1.1.10</ecNumber>
    </recommendedName>
    <alternativeName>
        <fullName evidence="13">Methionyl-tRNA synthetase</fullName>
        <shortName evidence="13">MetRS</shortName>
    </alternativeName>
</protein>
<evidence type="ECO:0000256" key="10">
    <source>
        <dbReference type="ARBA" id="ARBA00022917"/>
    </source>
</evidence>
<evidence type="ECO:0000256" key="2">
    <source>
        <dbReference type="ARBA" id="ARBA00004496"/>
    </source>
</evidence>
<keyword evidence="7 13" id="KW-0547">Nucleotide-binding</keyword>
<dbReference type="InterPro" id="IPR014729">
    <property type="entry name" value="Rossmann-like_a/b/a_fold"/>
</dbReference>
<feature type="short sequence motif" description="'KMSKS' region" evidence="13">
    <location>
        <begin position="296"/>
        <end position="300"/>
    </location>
</feature>
<organism evidence="16 17">
    <name type="scientific">Deinococcus roseus</name>
    <dbReference type="NCBI Taxonomy" id="392414"/>
    <lineage>
        <taxon>Bacteria</taxon>
        <taxon>Thermotogati</taxon>
        <taxon>Deinococcota</taxon>
        <taxon>Deinococci</taxon>
        <taxon>Deinococcales</taxon>
        <taxon>Deinococcaceae</taxon>
        <taxon>Deinococcus</taxon>
    </lineage>
</organism>
<evidence type="ECO:0000256" key="1">
    <source>
        <dbReference type="ARBA" id="ARBA00003314"/>
    </source>
</evidence>
<dbReference type="InterPro" id="IPR033911">
    <property type="entry name" value="MetRS_core"/>
</dbReference>
<dbReference type="PANTHER" id="PTHR43326:SF1">
    <property type="entry name" value="METHIONINE--TRNA LIGASE, MITOCHONDRIAL"/>
    <property type="match status" value="1"/>
</dbReference>
<dbReference type="SUPFAM" id="SSF47323">
    <property type="entry name" value="Anticodon-binding domain of a subclass of class I aminoacyl-tRNA synthetases"/>
    <property type="match status" value="1"/>
</dbReference>
<comment type="similarity">
    <text evidence="13">Belongs to the class-I aminoacyl-tRNA synthetase family. MetG type 2B subfamily.</text>
</comment>
<dbReference type="Gene3D" id="2.40.50.140">
    <property type="entry name" value="Nucleic acid-binding proteins"/>
    <property type="match status" value="1"/>
</dbReference>
<dbReference type="InterPro" id="IPR012340">
    <property type="entry name" value="NA-bd_OB-fold"/>
</dbReference>
<evidence type="ECO:0000313" key="16">
    <source>
        <dbReference type="EMBL" id="GGJ22753.1"/>
    </source>
</evidence>